<organism evidence="3">
    <name type="scientific">hydrothermal vent metagenome</name>
    <dbReference type="NCBI Taxonomy" id="652676"/>
    <lineage>
        <taxon>unclassified sequences</taxon>
        <taxon>metagenomes</taxon>
        <taxon>ecological metagenomes</taxon>
    </lineage>
</organism>
<sequence>MTFVSKSILVVDDEEAHLMWSTEILEQNGYRVEVASSAEKALELLATAEFDLIISDLIMPGMSGIDFVRKVPEIRKNQKAIIMTGHGDVDTFIESVHGLGALEYIIKPIETEDFINMVNKIISPDSSAEKTA</sequence>
<dbReference type="SUPFAM" id="SSF52172">
    <property type="entry name" value="CheY-like"/>
    <property type="match status" value="1"/>
</dbReference>
<dbReference type="InterPro" id="IPR001789">
    <property type="entry name" value="Sig_transdc_resp-reg_receiver"/>
</dbReference>
<evidence type="ECO:0000256" key="1">
    <source>
        <dbReference type="ARBA" id="ARBA00022553"/>
    </source>
</evidence>
<dbReference type="Gene3D" id="3.40.50.2300">
    <property type="match status" value="1"/>
</dbReference>
<dbReference type="EMBL" id="UOGA01000120">
    <property type="protein sequence ID" value="VAX18303.1"/>
    <property type="molecule type" value="Genomic_DNA"/>
</dbReference>
<dbReference type="CDD" id="cd00156">
    <property type="entry name" value="REC"/>
    <property type="match status" value="1"/>
</dbReference>
<dbReference type="GO" id="GO:0000160">
    <property type="term" value="P:phosphorelay signal transduction system"/>
    <property type="evidence" value="ECO:0007669"/>
    <property type="project" value="InterPro"/>
</dbReference>
<dbReference type="Pfam" id="PF00072">
    <property type="entry name" value="Response_reg"/>
    <property type="match status" value="1"/>
</dbReference>
<dbReference type="SMART" id="SM00448">
    <property type="entry name" value="REC"/>
    <property type="match status" value="1"/>
</dbReference>
<dbReference type="AlphaFoldDB" id="A0A3B1C125"/>
<evidence type="ECO:0000313" key="3">
    <source>
        <dbReference type="EMBL" id="VAX18303.1"/>
    </source>
</evidence>
<dbReference type="PANTHER" id="PTHR44591:SF3">
    <property type="entry name" value="RESPONSE REGULATORY DOMAIN-CONTAINING PROTEIN"/>
    <property type="match status" value="1"/>
</dbReference>
<keyword evidence="1" id="KW-0597">Phosphoprotein</keyword>
<dbReference type="PANTHER" id="PTHR44591">
    <property type="entry name" value="STRESS RESPONSE REGULATOR PROTEIN 1"/>
    <property type="match status" value="1"/>
</dbReference>
<gene>
    <name evidence="3" type="ORF">MNBD_NITROSPINAE04-641</name>
</gene>
<feature type="domain" description="Response regulatory" evidence="2">
    <location>
        <begin position="7"/>
        <end position="122"/>
    </location>
</feature>
<protein>
    <recommendedName>
        <fullName evidence="2">Response regulatory domain-containing protein</fullName>
    </recommendedName>
</protein>
<proteinExistence type="predicted"/>
<name>A0A3B1C125_9ZZZZ</name>
<dbReference type="PROSITE" id="PS50110">
    <property type="entry name" value="RESPONSE_REGULATORY"/>
    <property type="match status" value="1"/>
</dbReference>
<accession>A0A3B1C125</accession>
<reference evidence="3" key="1">
    <citation type="submission" date="2018-06" db="EMBL/GenBank/DDBJ databases">
        <authorList>
            <person name="Zhirakovskaya E."/>
        </authorList>
    </citation>
    <scope>NUCLEOTIDE SEQUENCE</scope>
</reference>
<dbReference type="InterPro" id="IPR011006">
    <property type="entry name" value="CheY-like_superfamily"/>
</dbReference>
<evidence type="ECO:0000259" key="2">
    <source>
        <dbReference type="PROSITE" id="PS50110"/>
    </source>
</evidence>
<dbReference type="InterPro" id="IPR050595">
    <property type="entry name" value="Bact_response_regulator"/>
</dbReference>